<organism evidence="4 5">
    <name type="scientific">Skeletonema marinoi</name>
    <dbReference type="NCBI Taxonomy" id="267567"/>
    <lineage>
        <taxon>Eukaryota</taxon>
        <taxon>Sar</taxon>
        <taxon>Stramenopiles</taxon>
        <taxon>Ochrophyta</taxon>
        <taxon>Bacillariophyta</taxon>
        <taxon>Coscinodiscophyceae</taxon>
        <taxon>Thalassiosirophycidae</taxon>
        <taxon>Thalassiosirales</taxon>
        <taxon>Skeletonemataceae</taxon>
        <taxon>Skeletonema</taxon>
        <taxon>Skeletonema marinoi-dohrnii complex</taxon>
    </lineage>
</organism>
<dbReference type="SUPFAM" id="SSF53474">
    <property type="entry name" value="alpha/beta-Hydrolases"/>
    <property type="match status" value="1"/>
</dbReference>
<dbReference type="AlphaFoldDB" id="A0AAD8YAF6"/>
<protein>
    <submittedName>
        <fullName evidence="4">Phospholipase/carboxylesterase family protein</fullName>
        <ecNumber evidence="4">3.1.-.-</ecNumber>
    </submittedName>
</protein>
<dbReference type="InterPro" id="IPR029058">
    <property type="entry name" value="AB_hydrolase_fold"/>
</dbReference>
<evidence type="ECO:0000256" key="1">
    <source>
        <dbReference type="ARBA" id="ARBA00006499"/>
    </source>
</evidence>
<dbReference type="PANTHER" id="PTHR10655:SF17">
    <property type="entry name" value="LYSOPHOSPHOLIPASE-LIKE PROTEIN 1"/>
    <property type="match status" value="1"/>
</dbReference>
<sequence length="343" mass="37062">MRPSLFFTTSLSLSSHFLHNRVVRGLSSSTALHAISRRDDGTVIISPQNEAQHSATVILCHGLGDTANGWVEPTQYLANQLPHVKWILPTAPTQPVTLNGGMPMPSWYDIVGLDSRSSEFCNGLDESMERILSLVEDEVSGNGSSTTATTACVNPLDYSRIVLAGFSQGGALALYTGMTQSRKQSTVGLGLGGITVMSGYLPRSKAFAIATGSEKTPILHCHGEQDSVVPVQAAALSKERVSSLLKERSGGNENSYEVKTYAGLDHSVAIDELNDVAAFLKRVIPPIPITTQTDNAPEDDEVDPTKMSVRQLRTEIEKRGLKEESRGMLEKSDLVNLLLKNQN</sequence>
<name>A0AAD8YAF6_9STRA</name>
<evidence type="ECO:0000259" key="3">
    <source>
        <dbReference type="Pfam" id="PF02230"/>
    </source>
</evidence>
<dbReference type="EMBL" id="JATAAI010000010">
    <property type="protein sequence ID" value="KAK1742794.1"/>
    <property type="molecule type" value="Genomic_DNA"/>
</dbReference>
<feature type="domain" description="Phospholipase/carboxylesterase/thioesterase" evidence="3">
    <location>
        <begin position="43"/>
        <end position="283"/>
    </location>
</feature>
<dbReference type="GO" id="GO:0052689">
    <property type="term" value="F:carboxylic ester hydrolase activity"/>
    <property type="evidence" value="ECO:0007669"/>
    <property type="project" value="TreeGrafter"/>
</dbReference>
<dbReference type="GO" id="GO:0005737">
    <property type="term" value="C:cytoplasm"/>
    <property type="evidence" value="ECO:0007669"/>
    <property type="project" value="TreeGrafter"/>
</dbReference>
<dbReference type="InterPro" id="IPR050565">
    <property type="entry name" value="LYPA1-2/EST-like"/>
</dbReference>
<proteinExistence type="inferred from homology"/>
<evidence type="ECO:0000256" key="2">
    <source>
        <dbReference type="ARBA" id="ARBA00022801"/>
    </source>
</evidence>
<dbReference type="Gene3D" id="3.40.50.1820">
    <property type="entry name" value="alpha/beta hydrolase"/>
    <property type="match status" value="1"/>
</dbReference>
<evidence type="ECO:0000313" key="4">
    <source>
        <dbReference type="EMBL" id="KAK1742794.1"/>
    </source>
</evidence>
<dbReference type="PANTHER" id="PTHR10655">
    <property type="entry name" value="LYSOPHOSPHOLIPASE-RELATED"/>
    <property type="match status" value="1"/>
</dbReference>
<dbReference type="EC" id="3.1.-.-" evidence="4"/>
<keyword evidence="5" id="KW-1185">Reference proteome</keyword>
<evidence type="ECO:0000313" key="5">
    <source>
        <dbReference type="Proteomes" id="UP001224775"/>
    </source>
</evidence>
<dbReference type="GO" id="GO:0008474">
    <property type="term" value="F:palmitoyl-(protein) hydrolase activity"/>
    <property type="evidence" value="ECO:0007669"/>
    <property type="project" value="TreeGrafter"/>
</dbReference>
<keyword evidence="2 4" id="KW-0378">Hydrolase</keyword>
<comment type="caution">
    <text evidence="4">The sequence shown here is derived from an EMBL/GenBank/DDBJ whole genome shotgun (WGS) entry which is preliminary data.</text>
</comment>
<accession>A0AAD8YAF6</accession>
<reference evidence="4" key="1">
    <citation type="submission" date="2023-06" db="EMBL/GenBank/DDBJ databases">
        <title>Survivors Of The Sea: Transcriptome response of Skeletonema marinoi to long-term dormancy.</title>
        <authorList>
            <person name="Pinder M.I.M."/>
            <person name="Kourtchenko O."/>
            <person name="Robertson E.K."/>
            <person name="Larsson T."/>
            <person name="Maumus F."/>
            <person name="Osuna-Cruz C.M."/>
            <person name="Vancaester E."/>
            <person name="Stenow R."/>
            <person name="Vandepoele K."/>
            <person name="Ploug H."/>
            <person name="Bruchert V."/>
            <person name="Godhe A."/>
            <person name="Topel M."/>
        </authorList>
    </citation>
    <scope>NUCLEOTIDE SEQUENCE</scope>
    <source>
        <strain evidence="4">R05AC</strain>
    </source>
</reference>
<gene>
    <name evidence="4" type="ORF">QTG54_006391</name>
</gene>
<dbReference type="Proteomes" id="UP001224775">
    <property type="component" value="Unassembled WGS sequence"/>
</dbReference>
<comment type="similarity">
    <text evidence="1">Belongs to the AB hydrolase superfamily. AB hydrolase 2 family.</text>
</comment>
<dbReference type="Pfam" id="PF02230">
    <property type="entry name" value="Abhydrolase_2"/>
    <property type="match status" value="1"/>
</dbReference>
<dbReference type="InterPro" id="IPR003140">
    <property type="entry name" value="PLipase/COase/thioEstase"/>
</dbReference>